<accession>I3CEP9</accession>
<feature type="transmembrane region" description="Helical" evidence="1">
    <location>
        <begin position="47"/>
        <end position="77"/>
    </location>
</feature>
<keyword evidence="1" id="KW-0472">Membrane</keyword>
<dbReference type="HOGENOM" id="CLU_1977240_0_0_6"/>
<evidence type="ECO:0000256" key="1">
    <source>
        <dbReference type="SAM" id="Phobius"/>
    </source>
</evidence>
<keyword evidence="1" id="KW-1133">Transmembrane helix</keyword>
<gene>
    <name evidence="2" type="ORF">BegalDRAFT_1190</name>
</gene>
<proteinExistence type="predicted"/>
<keyword evidence="1" id="KW-0812">Transmembrane</keyword>
<dbReference type="RefSeq" id="WP_002684678.1">
    <property type="nucleotide sequence ID" value="NZ_JH600070.1"/>
</dbReference>
<feature type="transmembrane region" description="Helical" evidence="1">
    <location>
        <begin position="106"/>
        <end position="125"/>
    </location>
</feature>
<evidence type="ECO:0000313" key="3">
    <source>
        <dbReference type="Proteomes" id="UP000005744"/>
    </source>
</evidence>
<organism evidence="2 3">
    <name type="scientific">Beggiatoa alba B18LD</name>
    <dbReference type="NCBI Taxonomy" id="395493"/>
    <lineage>
        <taxon>Bacteria</taxon>
        <taxon>Pseudomonadati</taxon>
        <taxon>Pseudomonadota</taxon>
        <taxon>Gammaproteobacteria</taxon>
        <taxon>Thiotrichales</taxon>
        <taxon>Thiotrichaceae</taxon>
        <taxon>Beggiatoa</taxon>
    </lineage>
</organism>
<sequence>MIIGGIAYFIKVFYSFHRLEYIEILVFIAGIALLFVGYGILTLKNWVYIPTIILAIAPMISFPMGTILGIYILYLLLAKKGRFIFSPEYQDILKATPYIQYTTPRFIYQIFFILLCLFIGSAFIAF</sequence>
<feature type="transmembrane region" description="Helical" evidence="1">
    <location>
        <begin position="21"/>
        <end position="41"/>
    </location>
</feature>
<evidence type="ECO:0000313" key="2">
    <source>
        <dbReference type="EMBL" id="EIJ42092.1"/>
    </source>
</evidence>
<name>I3CEP9_9GAMM</name>
<dbReference type="STRING" id="395493.BegalDRAFT_1190"/>
<dbReference type="AlphaFoldDB" id="I3CEP9"/>
<keyword evidence="3" id="KW-1185">Reference proteome</keyword>
<dbReference type="Proteomes" id="UP000005744">
    <property type="component" value="Unassembled WGS sequence"/>
</dbReference>
<dbReference type="EMBL" id="JH600070">
    <property type="protein sequence ID" value="EIJ42092.1"/>
    <property type="molecule type" value="Genomic_DNA"/>
</dbReference>
<protein>
    <submittedName>
        <fullName evidence="2">Uncharacterized protein</fullName>
    </submittedName>
</protein>
<reference evidence="2 3" key="1">
    <citation type="submission" date="2011-11" db="EMBL/GenBank/DDBJ databases">
        <title>Improved High-Quality Draft sequence of Beggiatoa alba B18lD.</title>
        <authorList>
            <consortium name="US DOE Joint Genome Institute"/>
            <person name="Lucas S."/>
            <person name="Han J."/>
            <person name="Lapidus A."/>
            <person name="Cheng J.-F."/>
            <person name="Goodwin L."/>
            <person name="Pitluck S."/>
            <person name="Peters L."/>
            <person name="Mikhailova N."/>
            <person name="Held B."/>
            <person name="Detter J.C."/>
            <person name="Han C."/>
            <person name="Tapia R."/>
            <person name="Land M."/>
            <person name="Hauser L."/>
            <person name="Kyrpides N."/>
            <person name="Ivanova N."/>
            <person name="Pagani I."/>
            <person name="Samuel K."/>
            <person name="Teske A."/>
            <person name="Mueller J."/>
            <person name="Woyke T."/>
        </authorList>
    </citation>
    <scope>NUCLEOTIDE SEQUENCE [LARGE SCALE GENOMIC DNA]</scope>
    <source>
        <strain evidence="2 3">B18LD</strain>
    </source>
</reference>
<dbReference type="OrthoDB" id="291010at2"/>